<evidence type="ECO:0000313" key="2">
    <source>
        <dbReference type="EMBL" id="MBW82979.1"/>
    </source>
</evidence>
<keyword evidence="1" id="KW-1133">Transmembrane helix</keyword>
<reference evidence="2" key="1">
    <citation type="submission" date="2018-02" db="EMBL/GenBank/DDBJ databases">
        <title>Rhizophora mucronata_Transcriptome.</title>
        <authorList>
            <person name="Meera S.P."/>
            <person name="Sreeshan A."/>
            <person name="Augustine A."/>
        </authorList>
    </citation>
    <scope>NUCLEOTIDE SEQUENCE</scope>
    <source>
        <tissue evidence="2">Leaf</tissue>
    </source>
</reference>
<name>A0A2P2IP24_RHIMU</name>
<feature type="transmembrane region" description="Helical" evidence="1">
    <location>
        <begin position="47"/>
        <end position="67"/>
    </location>
</feature>
<dbReference type="EMBL" id="GGEC01002496">
    <property type="protein sequence ID" value="MBW82979.1"/>
    <property type="molecule type" value="Transcribed_RNA"/>
</dbReference>
<protein>
    <submittedName>
        <fullName evidence="2">Uncharacterized protein</fullName>
    </submittedName>
</protein>
<evidence type="ECO:0000256" key="1">
    <source>
        <dbReference type="SAM" id="Phobius"/>
    </source>
</evidence>
<keyword evidence="1" id="KW-0812">Transmembrane</keyword>
<proteinExistence type="predicted"/>
<sequence>MALLNIVKKEYSWWYQNQETRGEERDPTEQKDFWSGFCWCGQMRLRFWRFGLGPMFGRLVWFANIILDVWSKLKS</sequence>
<organism evidence="2">
    <name type="scientific">Rhizophora mucronata</name>
    <name type="common">Asiatic mangrove</name>
    <dbReference type="NCBI Taxonomy" id="61149"/>
    <lineage>
        <taxon>Eukaryota</taxon>
        <taxon>Viridiplantae</taxon>
        <taxon>Streptophyta</taxon>
        <taxon>Embryophyta</taxon>
        <taxon>Tracheophyta</taxon>
        <taxon>Spermatophyta</taxon>
        <taxon>Magnoliopsida</taxon>
        <taxon>eudicotyledons</taxon>
        <taxon>Gunneridae</taxon>
        <taxon>Pentapetalae</taxon>
        <taxon>rosids</taxon>
        <taxon>fabids</taxon>
        <taxon>Malpighiales</taxon>
        <taxon>Rhizophoraceae</taxon>
        <taxon>Rhizophora</taxon>
    </lineage>
</organism>
<accession>A0A2P2IP24</accession>
<dbReference type="AlphaFoldDB" id="A0A2P2IP24"/>
<keyword evidence="1" id="KW-0472">Membrane</keyword>